<evidence type="ECO:0000256" key="4">
    <source>
        <dbReference type="ARBA" id="ARBA00022603"/>
    </source>
</evidence>
<dbReference type="GO" id="GO:0032259">
    <property type="term" value="P:methylation"/>
    <property type="evidence" value="ECO:0007669"/>
    <property type="project" value="UniProtKB-KW"/>
</dbReference>
<sequence length="180" mass="19606">MSIAQTRLFQGYLDSRLGMIHMLLDQNGALIRLDFSERPEYRDAILDQQAAAAVCLQLREYLCGTRQTFDIPLAPAGSAFLKEAWALLREIPYGTTTTYGELAKAMGKPSSARAIGTANAVNPISIIVPCHRVIAATGHLTGYSGGLDKKRGLLALEAEFSRDDLAFVPPWKVQLEDPAA</sequence>
<proteinExistence type="inferred from homology"/>
<dbReference type="EMBL" id="LFQK01000023">
    <property type="protein sequence ID" value="KNH27142.1"/>
    <property type="molecule type" value="Genomic_DNA"/>
</dbReference>
<dbReference type="CDD" id="cd06445">
    <property type="entry name" value="ATase"/>
    <property type="match status" value="1"/>
</dbReference>
<comment type="catalytic activity">
    <reaction evidence="8 9">
        <text>a 6-O-methyl-2'-deoxyguanosine in DNA + L-cysteinyl-[protein] = S-methyl-L-cysteinyl-[protein] + a 2'-deoxyguanosine in DNA</text>
        <dbReference type="Rhea" id="RHEA:24000"/>
        <dbReference type="Rhea" id="RHEA-COMP:10131"/>
        <dbReference type="Rhea" id="RHEA-COMP:10132"/>
        <dbReference type="Rhea" id="RHEA-COMP:11367"/>
        <dbReference type="Rhea" id="RHEA-COMP:11368"/>
        <dbReference type="ChEBI" id="CHEBI:29950"/>
        <dbReference type="ChEBI" id="CHEBI:82612"/>
        <dbReference type="ChEBI" id="CHEBI:85445"/>
        <dbReference type="ChEBI" id="CHEBI:85448"/>
        <dbReference type="EC" id="2.1.1.63"/>
    </reaction>
</comment>
<keyword evidence="3 9" id="KW-0963">Cytoplasm</keyword>
<dbReference type="PATRIC" id="fig|317.197.peg.2031"/>
<dbReference type="PANTHER" id="PTHR10815:SF5">
    <property type="entry name" value="METHYLATED-DNA--PROTEIN-CYSTEINE METHYLTRANSFERASE"/>
    <property type="match status" value="1"/>
</dbReference>
<evidence type="ECO:0000256" key="8">
    <source>
        <dbReference type="ARBA" id="ARBA00049348"/>
    </source>
</evidence>
<evidence type="ECO:0000259" key="10">
    <source>
        <dbReference type="Pfam" id="PF01035"/>
    </source>
</evidence>
<dbReference type="HAMAP" id="MF_00772">
    <property type="entry name" value="OGT"/>
    <property type="match status" value="1"/>
</dbReference>
<evidence type="ECO:0000256" key="2">
    <source>
        <dbReference type="ARBA" id="ARBA00008711"/>
    </source>
</evidence>
<evidence type="ECO:0000256" key="6">
    <source>
        <dbReference type="ARBA" id="ARBA00022763"/>
    </source>
</evidence>
<evidence type="ECO:0000256" key="7">
    <source>
        <dbReference type="ARBA" id="ARBA00023204"/>
    </source>
</evidence>
<dbReference type="GO" id="GO:0006307">
    <property type="term" value="P:DNA alkylation repair"/>
    <property type="evidence" value="ECO:0007669"/>
    <property type="project" value="UniProtKB-UniRule"/>
</dbReference>
<evidence type="ECO:0000256" key="1">
    <source>
        <dbReference type="ARBA" id="ARBA00001286"/>
    </source>
</evidence>
<evidence type="ECO:0000313" key="11">
    <source>
        <dbReference type="EMBL" id="KNH27142.1"/>
    </source>
</evidence>
<name>A0A0L1MF82_PSESX</name>
<evidence type="ECO:0000256" key="3">
    <source>
        <dbReference type="ARBA" id="ARBA00022490"/>
    </source>
</evidence>
<dbReference type="EC" id="2.1.1.63" evidence="9"/>
<evidence type="ECO:0000256" key="9">
    <source>
        <dbReference type="HAMAP-Rule" id="MF_00772"/>
    </source>
</evidence>
<dbReference type="GO" id="GO:0003908">
    <property type="term" value="F:methylated-DNA-[protein]-cysteine S-methyltransferase activity"/>
    <property type="evidence" value="ECO:0007669"/>
    <property type="project" value="UniProtKB-UniRule"/>
</dbReference>
<dbReference type="AlphaFoldDB" id="A0A0L1MF82"/>
<dbReference type="OrthoDB" id="9802228at2"/>
<dbReference type="InterPro" id="IPR023546">
    <property type="entry name" value="MGMT"/>
</dbReference>
<comment type="similarity">
    <text evidence="2 9">Belongs to the MGMT family.</text>
</comment>
<keyword evidence="5 9" id="KW-0808">Transferase</keyword>
<dbReference type="InterPro" id="IPR036217">
    <property type="entry name" value="MethylDNA_cys_MeTrfase_DNAb"/>
</dbReference>
<comment type="subcellular location">
    <subcellularLocation>
        <location evidence="9">Cytoplasm</location>
    </subcellularLocation>
</comment>
<evidence type="ECO:0000313" key="12">
    <source>
        <dbReference type="Proteomes" id="UP000036955"/>
    </source>
</evidence>
<keyword evidence="4 9" id="KW-0489">Methyltransferase</keyword>
<dbReference type="Pfam" id="PF01035">
    <property type="entry name" value="DNA_binding_1"/>
    <property type="match status" value="1"/>
</dbReference>
<protein>
    <recommendedName>
        <fullName evidence="9">Methylated-DNA--protein-cysteine methyltransferase</fullName>
        <ecNumber evidence="9">2.1.1.63</ecNumber>
    </recommendedName>
    <alternativeName>
        <fullName evidence="9">6-O-methylguanine-DNA methyltransferase</fullName>
        <shortName evidence="9">MGMT</shortName>
    </alternativeName>
    <alternativeName>
        <fullName evidence="9">O-6-methylguanine-DNA-alkyltransferase</fullName>
    </alternativeName>
</protein>
<dbReference type="NCBIfam" id="TIGR00589">
    <property type="entry name" value="ogt"/>
    <property type="match status" value="1"/>
</dbReference>
<feature type="active site" description="Nucleophile; methyl group acceptor" evidence="9">
    <location>
        <position position="130"/>
    </location>
</feature>
<accession>A0A0L1MF82</accession>
<comment type="caution">
    <text evidence="11">The sequence shown here is derived from an EMBL/GenBank/DDBJ whole genome shotgun (WGS) entry which is preliminary data.</text>
</comment>
<dbReference type="InterPro" id="IPR036631">
    <property type="entry name" value="MGMT_N_sf"/>
</dbReference>
<dbReference type="Gene3D" id="1.10.10.10">
    <property type="entry name" value="Winged helix-like DNA-binding domain superfamily/Winged helix DNA-binding domain"/>
    <property type="match status" value="1"/>
</dbReference>
<feature type="domain" description="Methylated-DNA-[protein]-cysteine S-methyltransferase DNA binding" evidence="10">
    <location>
        <begin position="80"/>
        <end position="158"/>
    </location>
</feature>
<dbReference type="SUPFAM" id="SSF46767">
    <property type="entry name" value="Methylated DNA-protein cysteine methyltransferase, C-terminal domain"/>
    <property type="match status" value="1"/>
</dbReference>
<dbReference type="Gene3D" id="3.30.160.70">
    <property type="entry name" value="Methylated DNA-protein cysteine methyltransferase domain"/>
    <property type="match status" value="1"/>
</dbReference>
<dbReference type="Proteomes" id="UP000036955">
    <property type="component" value="Unassembled WGS sequence"/>
</dbReference>
<reference evidence="11 12" key="1">
    <citation type="submission" date="2015-06" db="EMBL/GenBank/DDBJ databases">
        <authorList>
            <person name="Hoefler B.C."/>
            <person name="Straight P.D."/>
        </authorList>
    </citation>
    <scope>NUCLEOTIDE SEQUENCE [LARGE SCALE GENOMIC DNA]</scope>
    <source>
        <strain evidence="11 12">Riq4</strain>
    </source>
</reference>
<dbReference type="InterPro" id="IPR001497">
    <property type="entry name" value="MethylDNA_cys_MeTrfase_AS"/>
</dbReference>
<dbReference type="SUPFAM" id="SSF53155">
    <property type="entry name" value="Methylated DNA-protein cysteine methyltransferase domain"/>
    <property type="match status" value="1"/>
</dbReference>
<comment type="miscellaneous">
    <text evidence="9">This enzyme catalyzes only one turnover and therefore is not strictly catalytic. According to one definition, an enzyme is a biocatalyst that acts repeatedly and over many reaction cycles.</text>
</comment>
<keyword evidence="7 9" id="KW-0234">DNA repair</keyword>
<comment type="function">
    <text evidence="9">Involved in the cellular defense against the biological effects of O6-methylguanine (O6-MeG) and O4-methylthymine (O4-MeT) in DNA. Repairs the methylated nucleobase in DNA by stoichiometrically transferring the methyl group to a cysteine residue in the enzyme. This is a suicide reaction: the enzyme is irreversibly inactivated.</text>
</comment>
<evidence type="ECO:0000256" key="5">
    <source>
        <dbReference type="ARBA" id="ARBA00022679"/>
    </source>
</evidence>
<organism evidence="11 12">
    <name type="scientific">Pseudomonas syringae</name>
    <dbReference type="NCBI Taxonomy" id="317"/>
    <lineage>
        <taxon>Bacteria</taxon>
        <taxon>Pseudomonadati</taxon>
        <taxon>Pseudomonadota</taxon>
        <taxon>Gammaproteobacteria</taxon>
        <taxon>Pseudomonadales</taxon>
        <taxon>Pseudomonadaceae</taxon>
        <taxon>Pseudomonas</taxon>
    </lineage>
</organism>
<dbReference type="GO" id="GO:0005737">
    <property type="term" value="C:cytoplasm"/>
    <property type="evidence" value="ECO:0007669"/>
    <property type="project" value="UniProtKB-SubCell"/>
</dbReference>
<dbReference type="PROSITE" id="PS00374">
    <property type="entry name" value="MGMT"/>
    <property type="match status" value="1"/>
</dbReference>
<gene>
    <name evidence="11" type="ORF">ACS77_13400</name>
</gene>
<keyword evidence="6 9" id="KW-0227">DNA damage</keyword>
<dbReference type="InterPro" id="IPR036388">
    <property type="entry name" value="WH-like_DNA-bd_sf"/>
</dbReference>
<dbReference type="InterPro" id="IPR014048">
    <property type="entry name" value="MethylDNA_cys_MeTrfase_DNA-bd"/>
</dbReference>
<comment type="catalytic activity">
    <reaction evidence="1 9">
        <text>a 4-O-methyl-thymidine in DNA + L-cysteinyl-[protein] = a thymidine in DNA + S-methyl-L-cysteinyl-[protein]</text>
        <dbReference type="Rhea" id="RHEA:53428"/>
        <dbReference type="Rhea" id="RHEA-COMP:10131"/>
        <dbReference type="Rhea" id="RHEA-COMP:10132"/>
        <dbReference type="Rhea" id="RHEA-COMP:13555"/>
        <dbReference type="Rhea" id="RHEA-COMP:13556"/>
        <dbReference type="ChEBI" id="CHEBI:29950"/>
        <dbReference type="ChEBI" id="CHEBI:82612"/>
        <dbReference type="ChEBI" id="CHEBI:137386"/>
        <dbReference type="ChEBI" id="CHEBI:137387"/>
        <dbReference type="EC" id="2.1.1.63"/>
    </reaction>
</comment>
<dbReference type="PANTHER" id="PTHR10815">
    <property type="entry name" value="METHYLATED-DNA--PROTEIN-CYSTEINE METHYLTRANSFERASE"/>
    <property type="match status" value="1"/>
</dbReference>
<dbReference type="FunFam" id="1.10.10.10:FF:000214">
    <property type="entry name" value="Methylated-DNA--protein-cysteine methyltransferase"/>
    <property type="match status" value="1"/>
</dbReference>